<evidence type="ECO:0000313" key="5">
    <source>
        <dbReference type="EMBL" id="XBO45127.1"/>
    </source>
</evidence>
<feature type="domain" description="DUF5648" evidence="4">
    <location>
        <begin position="40"/>
        <end position="175"/>
    </location>
</feature>
<dbReference type="SUPFAM" id="SSF51126">
    <property type="entry name" value="Pectin lyase-like"/>
    <property type="match status" value="1"/>
</dbReference>
<dbReference type="Pfam" id="PF13229">
    <property type="entry name" value="Beta_helix"/>
    <property type="match status" value="1"/>
</dbReference>
<dbReference type="Pfam" id="PF07602">
    <property type="entry name" value="DUF1565"/>
    <property type="match status" value="1"/>
</dbReference>
<dbReference type="EMBL" id="CP157483">
    <property type="protein sequence ID" value="XBO45127.1"/>
    <property type="molecule type" value="Genomic_DNA"/>
</dbReference>
<evidence type="ECO:0000259" key="2">
    <source>
        <dbReference type="Pfam" id="PF07602"/>
    </source>
</evidence>
<sequence length="753" mass="78463">MPTPTVPSLLVALLTASLAPAATATTAQAATDPVTAMSAPLYQRVQPSSGANLVTPWAGEASTAASTYGFTTDLGRPFRAATSPSTGLTPVHRLFKSSASDFAWALEGSSQLSALATAGYTDQGTNFYASATDLAERTEPVQVYGKGTVHRLALAASGSTLVSQGWSLQGTAFFVPTMSTSTAPAPVTTNPVTPGPVTGTAGSATVGSTSYPVPAGAIRVSTRGDDLAPGTAVAPVRSIARAIALAPSGGTIVVSGGAYHESLVIQGKALTIQNAPGEAVWLDGSQRVDGWVQDGTAWRRDGWTTRFDHSPTYTQGAADSTTPFWQFVNTQSYPMAAHPDQVFVDGTALRQVQYRSQVAGGTFYLDEGTSRLYVGTQPAGHVVEASTLAKALSIRGGGSVVRGIGIRRFAPSVFMLGAVTVEAPRVHLENVVIDDSATTGLSVQREDAVVDHVTVQRSGMLGIHSRFADRIALTNVRSAGNNVERFNIAPVSGGAKLSASRGVTVRNSVFSGNYGPGLWTDQSVYDTTVSGSMLTDNAGDGLFLEISAKAVVGDNVFARNAKAGLKVANTSDVKIWNNSFLGSVRPINLTQDSRRNTNPNDSSVDPRIPFPDPAMTWTLGPVVIRNNVISQPTTGGNCVLCVEDYSKQETAAQMGVSANGNVYHRRDTATPTWLVVWSRGSTDPSVFTSLTQMVSTTGQERRGREFVGTAVLSSTGVPTSAVASLAPSVAEALPSDVAARIGRPAGSVHLGIW</sequence>
<protein>
    <submittedName>
        <fullName evidence="5">Right-handed parallel beta-helix repeat-containing protein</fullName>
    </submittedName>
</protein>
<proteinExistence type="predicted"/>
<feature type="domain" description="Right handed beta helix" evidence="3">
    <location>
        <begin position="426"/>
        <end position="580"/>
    </location>
</feature>
<feature type="signal peptide" evidence="1">
    <location>
        <begin position="1"/>
        <end position="29"/>
    </location>
</feature>
<feature type="chain" id="PRO_5043324744" evidence="1">
    <location>
        <begin position="30"/>
        <end position="753"/>
    </location>
</feature>
<dbReference type="AlphaFoldDB" id="A0AAU7JXG8"/>
<reference evidence="5" key="1">
    <citation type="submission" date="2024-05" db="EMBL/GenBank/DDBJ databases">
        <authorList>
            <person name="Kim S."/>
            <person name="Heo J."/>
            <person name="Choi H."/>
            <person name="Choi Y."/>
            <person name="Kwon S.-W."/>
            <person name="Kim Y."/>
        </authorList>
    </citation>
    <scope>NUCLEOTIDE SEQUENCE</scope>
    <source>
        <strain evidence="5">KACC 23699</strain>
    </source>
</reference>
<evidence type="ECO:0000256" key="1">
    <source>
        <dbReference type="SAM" id="SignalP"/>
    </source>
</evidence>
<dbReference type="InterPro" id="IPR012334">
    <property type="entry name" value="Pectin_lyas_fold"/>
</dbReference>
<dbReference type="InterPro" id="IPR006626">
    <property type="entry name" value="PbH1"/>
</dbReference>
<gene>
    <name evidence="5" type="ORF">ABEG17_07265</name>
</gene>
<dbReference type="Pfam" id="PF18885">
    <property type="entry name" value="DUF5648"/>
    <property type="match status" value="1"/>
</dbReference>
<dbReference type="SMART" id="SM00710">
    <property type="entry name" value="PbH1"/>
    <property type="match status" value="6"/>
</dbReference>
<dbReference type="InterPro" id="IPR043708">
    <property type="entry name" value="DUF5648"/>
</dbReference>
<organism evidence="5">
    <name type="scientific">Pedococcus sp. KACC 23699</name>
    <dbReference type="NCBI Taxonomy" id="3149228"/>
    <lineage>
        <taxon>Bacteria</taxon>
        <taxon>Bacillati</taxon>
        <taxon>Actinomycetota</taxon>
        <taxon>Actinomycetes</taxon>
        <taxon>Micrococcales</taxon>
        <taxon>Intrasporangiaceae</taxon>
        <taxon>Pedococcus</taxon>
    </lineage>
</organism>
<dbReference type="RefSeq" id="WP_406832612.1">
    <property type="nucleotide sequence ID" value="NZ_CP157483.1"/>
</dbReference>
<evidence type="ECO:0000259" key="4">
    <source>
        <dbReference type="Pfam" id="PF18885"/>
    </source>
</evidence>
<dbReference type="InterPro" id="IPR011050">
    <property type="entry name" value="Pectin_lyase_fold/virulence"/>
</dbReference>
<dbReference type="InterPro" id="IPR011459">
    <property type="entry name" value="DUF1565"/>
</dbReference>
<dbReference type="Gene3D" id="2.160.20.10">
    <property type="entry name" value="Single-stranded right-handed beta-helix, Pectin lyase-like"/>
    <property type="match status" value="2"/>
</dbReference>
<accession>A0AAU7JXG8</accession>
<evidence type="ECO:0000259" key="3">
    <source>
        <dbReference type="Pfam" id="PF13229"/>
    </source>
</evidence>
<name>A0AAU7JXG8_9MICO</name>
<feature type="domain" description="DUF1565" evidence="2">
    <location>
        <begin position="223"/>
        <end position="262"/>
    </location>
</feature>
<keyword evidence="1" id="KW-0732">Signal</keyword>
<dbReference type="InterPro" id="IPR039448">
    <property type="entry name" value="Beta_helix"/>
</dbReference>